<dbReference type="STRING" id="1797259.A2989_01445"/>
<dbReference type="PANTHER" id="PTHR21047">
    <property type="entry name" value="DTDP-6-DEOXY-D-GLUCOSE-3,5 EPIMERASE"/>
    <property type="match status" value="1"/>
</dbReference>
<dbReference type="Gene3D" id="2.60.120.10">
    <property type="entry name" value="Jelly Rolls"/>
    <property type="match status" value="1"/>
</dbReference>
<gene>
    <name evidence="1" type="ORF">A2989_01445</name>
</gene>
<dbReference type="SUPFAM" id="SSF51182">
    <property type="entry name" value="RmlC-like cupins"/>
    <property type="match status" value="1"/>
</dbReference>
<organism evidence="1 2">
    <name type="scientific">Candidatus Amesbacteria bacterium RIFCSPLOWO2_01_FULL_48_25</name>
    <dbReference type="NCBI Taxonomy" id="1797259"/>
    <lineage>
        <taxon>Bacteria</taxon>
        <taxon>Candidatus Amesiibacteriota</taxon>
    </lineage>
</organism>
<evidence type="ECO:0000313" key="1">
    <source>
        <dbReference type="EMBL" id="OGD04045.1"/>
    </source>
</evidence>
<reference evidence="1 2" key="1">
    <citation type="journal article" date="2016" name="Nat. Commun.">
        <title>Thousands of microbial genomes shed light on interconnected biogeochemical processes in an aquifer system.</title>
        <authorList>
            <person name="Anantharaman K."/>
            <person name="Brown C.T."/>
            <person name="Hug L.A."/>
            <person name="Sharon I."/>
            <person name="Castelle C.J."/>
            <person name="Probst A.J."/>
            <person name="Thomas B.C."/>
            <person name="Singh A."/>
            <person name="Wilkins M.J."/>
            <person name="Karaoz U."/>
            <person name="Brodie E.L."/>
            <person name="Williams K.H."/>
            <person name="Hubbard S.S."/>
            <person name="Banfield J.F."/>
        </authorList>
    </citation>
    <scope>NUCLEOTIDE SEQUENCE [LARGE SCALE GENOMIC DNA]</scope>
</reference>
<sequence length="179" mass="20796">MKKSMGKTTSFDPEKFKDIRLQIQSVWSDPTIQGVYVKKLKTLADGRGDLTEIWSLKWEDKNILKPEHIYYNLTDKDITKGWHWHEKTFSQFVCLAGKMQIVLIDLRKESRSFGHVNQFIASSKNPLFIKIPPVVLKGWKALEENSIIINLLSSPDTSDNFKISTQTLLTDIWQPKSEW</sequence>
<comment type="caution">
    <text evidence="1">The sequence shown here is derived from an EMBL/GenBank/DDBJ whole genome shotgun (WGS) entry which is preliminary data.</text>
</comment>
<evidence type="ECO:0008006" key="3">
    <source>
        <dbReference type="Google" id="ProtNLM"/>
    </source>
</evidence>
<dbReference type="AlphaFoldDB" id="A0A1F4ZD09"/>
<accession>A0A1F4ZD09</accession>
<dbReference type="InterPro" id="IPR011051">
    <property type="entry name" value="RmlC_Cupin_sf"/>
</dbReference>
<dbReference type="PANTHER" id="PTHR21047:SF2">
    <property type="entry name" value="THYMIDINE DIPHOSPHO-4-KETO-RHAMNOSE 3,5-EPIMERASE"/>
    <property type="match status" value="1"/>
</dbReference>
<protein>
    <recommendedName>
        <fullName evidence="3">Sugar 3,4-ketoisomerase QdtA cupin domain-containing protein</fullName>
    </recommendedName>
</protein>
<dbReference type="GO" id="GO:0005829">
    <property type="term" value="C:cytosol"/>
    <property type="evidence" value="ECO:0007669"/>
    <property type="project" value="TreeGrafter"/>
</dbReference>
<proteinExistence type="predicted"/>
<dbReference type="Proteomes" id="UP000177080">
    <property type="component" value="Unassembled WGS sequence"/>
</dbReference>
<dbReference type="Pfam" id="PF00908">
    <property type="entry name" value="dTDP_sugar_isom"/>
    <property type="match status" value="1"/>
</dbReference>
<evidence type="ECO:0000313" key="2">
    <source>
        <dbReference type="Proteomes" id="UP000177080"/>
    </source>
</evidence>
<dbReference type="InterPro" id="IPR000888">
    <property type="entry name" value="RmlC-like"/>
</dbReference>
<dbReference type="GO" id="GO:0000271">
    <property type="term" value="P:polysaccharide biosynthetic process"/>
    <property type="evidence" value="ECO:0007669"/>
    <property type="project" value="TreeGrafter"/>
</dbReference>
<dbReference type="InterPro" id="IPR014710">
    <property type="entry name" value="RmlC-like_jellyroll"/>
</dbReference>
<dbReference type="GO" id="GO:0008830">
    <property type="term" value="F:dTDP-4-dehydrorhamnose 3,5-epimerase activity"/>
    <property type="evidence" value="ECO:0007669"/>
    <property type="project" value="InterPro"/>
</dbReference>
<dbReference type="EMBL" id="MEXN01000003">
    <property type="protein sequence ID" value="OGD04045.1"/>
    <property type="molecule type" value="Genomic_DNA"/>
</dbReference>
<name>A0A1F4ZD09_9BACT</name>